<dbReference type="Proteomes" id="UP000239757">
    <property type="component" value="Unassembled WGS sequence"/>
</dbReference>
<gene>
    <name evidence="3" type="ORF">GOBAR_AA05329</name>
</gene>
<dbReference type="Pfam" id="PF00560">
    <property type="entry name" value="LRR_1"/>
    <property type="match status" value="2"/>
</dbReference>
<dbReference type="Gene3D" id="3.80.10.10">
    <property type="entry name" value="Ribonuclease Inhibitor"/>
    <property type="match status" value="2"/>
</dbReference>
<evidence type="ECO:0000256" key="2">
    <source>
        <dbReference type="ARBA" id="ARBA00022737"/>
    </source>
</evidence>
<dbReference type="PANTHER" id="PTHR47186">
    <property type="entry name" value="LEUCINE-RICH REPEAT-CONTAINING PROTEIN 57"/>
    <property type="match status" value="1"/>
</dbReference>
<reference evidence="3 4" key="1">
    <citation type="submission" date="2015-01" db="EMBL/GenBank/DDBJ databases">
        <title>Genome of allotetraploid Gossypium barbadense reveals genomic plasticity and fiber elongation in cotton evolution.</title>
        <authorList>
            <person name="Chen X."/>
            <person name="Liu X."/>
            <person name="Zhao B."/>
            <person name="Zheng H."/>
            <person name="Hu Y."/>
            <person name="Lu G."/>
            <person name="Yang C."/>
            <person name="Chen J."/>
            <person name="Shan C."/>
            <person name="Zhang L."/>
            <person name="Zhou Y."/>
            <person name="Wang L."/>
            <person name="Guo W."/>
            <person name="Bai Y."/>
            <person name="Ruan J."/>
            <person name="Shangguan X."/>
            <person name="Mao Y."/>
            <person name="Jiang J."/>
            <person name="Zhu Y."/>
            <person name="Lei J."/>
            <person name="Kang H."/>
            <person name="Chen S."/>
            <person name="He X."/>
            <person name="Wang R."/>
            <person name="Wang Y."/>
            <person name="Chen J."/>
            <person name="Wang L."/>
            <person name="Yu S."/>
            <person name="Wang B."/>
            <person name="Wei J."/>
            <person name="Song S."/>
            <person name="Lu X."/>
            <person name="Gao Z."/>
            <person name="Gu W."/>
            <person name="Deng X."/>
            <person name="Ma D."/>
            <person name="Wang S."/>
            <person name="Liang W."/>
            <person name="Fang L."/>
            <person name="Cai C."/>
            <person name="Zhu X."/>
            <person name="Zhou B."/>
            <person name="Zhang Y."/>
            <person name="Chen Z."/>
            <person name="Xu S."/>
            <person name="Zhu R."/>
            <person name="Wang S."/>
            <person name="Zhang T."/>
            <person name="Zhao G."/>
        </authorList>
    </citation>
    <scope>NUCLEOTIDE SEQUENCE [LARGE SCALE GENOMIC DNA]</scope>
    <source>
        <strain evidence="4">cv. Xinhai21</strain>
        <tissue evidence="3">Leaf</tissue>
    </source>
</reference>
<evidence type="ECO:0000313" key="4">
    <source>
        <dbReference type="Proteomes" id="UP000239757"/>
    </source>
</evidence>
<keyword evidence="1" id="KW-0433">Leucine-rich repeat</keyword>
<evidence type="ECO:0000313" key="3">
    <source>
        <dbReference type="EMBL" id="PPS15257.1"/>
    </source>
</evidence>
<name>A0A2P5YI27_GOSBA</name>
<evidence type="ECO:0000256" key="1">
    <source>
        <dbReference type="ARBA" id="ARBA00022614"/>
    </source>
</evidence>
<keyword evidence="2" id="KW-0677">Repeat</keyword>
<dbReference type="PROSITE" id="PS51450">
    <property type="entry name" value="LRR"/>
    <property type="match status" value="1"/>
</dbReference>
<dbReference type="EMBL" id="KZ663179">
    <property type="protein sequence ID" value="PPS15257.1"/>
    <property type="molecule type" value="Genomic_DNA"/>
</dbReference>
<dbReference type="AlphaFoldDB" id="A0A2P5YI27"/>
<sequence length="476" mass="53563">MYKLKVINLEGSLNLIKTPDFTMAPDLEILVLEGCTRIVKVHPSLGVLKRLKLLNLRGCKSLRSLPTKIGMESLEILILLGCSNLVRFPEMEGKMECLKTLNLSACCKVENFLENLQQVENLEELDLSETSIREPPSFIFQLNNLKVLSFNGCKGPSKLQQNLPSPFKETQIGRTSSMPLMLPSLSSLSSLRELTLRYCNLREGDIPSDIFCLSSLTDLDLSGNNFISIPASLTQLPKLKLLMLTNCKELKSLPELLTSISRVCIDGCASLEVVASPSKVSNLFDLASIKAINCYRLAENIKALTLLKKHLKLPVAFLSMMMLPGISLSTAELLSIVEILDKPVEMDLSFEIQIFDVSMEECDELELSFTDPDVPCVKVKKCGVRMVYEKDLEDIKELHSHATHRSPNLEDVHQHSADNDRSIDSIAYLRKHRYGNWLCMDQVIDVKRRMWEVDSKGKFTEKKVVFSLDSEGMEVF</sequence>
<dbReference type="OrthoDB" id="1002095at2759"/>
<dbReference type="SUPFAM" id="SSF52058">
    <property type="entry name" value="L domain-like"/>
    <property type="match status" value="1"/>
</dbReference>
<proteinExistence type="predicted"/>
<dbReference type="PANTHER" id="PTHR47186:SF37">
    <property type="entry name" value="BACTERIAL SPOT DISEASE RESISTANCE PROTEIN 4"/>
    <property type="match status" value="1"/>
</dbReference>
<dbReference type="InterPro" id="IPR003591">
    <property type="entry name" value="Leu-rich_rpt_typical-subtyp"/>
</dbReference>
<dbReference type="SMART" id="SM00369">
    <property type="entry name" value="LRR_TYP"/>
    <property type="match status" value="2"/>
</dbReference>
<dbReference type="InterPro" id="IPR001611">
    <property type="entry name" value="Leu-rich_rpt"/>
</dbReference>
<organism evidence="3 4">
    <name type="scientific">Gossypium barbadense</name>
    <name type="common">Sea Island cotton</name>
    <name type="synonym">Hibiscus barbadensis</name>
    <dbReference type="NCBI Taxonomy" id="3634"/>
    <lineage>
        <taxon>Eukaryota</taxon>
        <taxon>Viridiplantae</taxon>
        <taxon>Streptophyta</taxon>
        <taxon>Embryophyta</taxon>
        <taxon>Tracheophyta</taxon>
        <taxon>Spermatophyta</taxon>
        <taxon>Magnoliopsida</taxon>
        <taxon>eudicotyledons</taxon>
        <taxon>Gunneridae</taxon>
        <taxon>Pentapetalae</taxon>
        <taxon>rosids</taxon>
        <taxon>malvids</taxon>
        <taxon>Malvales</taxon>
        <taxon>Malvaceae</taxon>
        <taxon>Malvoideae</taxon>
        <taxon>Gossypium</taxon>
    </lineage>
</organism>
<accession>A0A2P5YI27</accession>
<dbReference type="InterPro" id="IPR032675">
    <property type="entry name" value="LRR_dom_sf"/>
</dbReference>
<protein>
    <submittedName>
        <fullName evidence="3">Uncharacterized protein</fullName>
    </submittedName>
</protein>